<dbReference type="OrthoDB" id="2970506at2"/>
<organism evidence="2 3">
    <name type="scientific">Viridibacillus arvi</name>
    <dbReference type="NCBI Taxonomy" id="263475"/>
    <lineage>
        <taxon>Bacteria</taxon>
        <taxon>Bacillati</taxon>
        <taxon>Bacillota</taxon>
        <taxon>Bacilli</taxon>
        <taxon>Bacillales</taxon>
        <taxon>Caryophanaceae</taxon>
        <taxon>Viridibacillus</taxon>
    </lineage>
</organism>
<evidence type="ECO:0000256" key="1">
    <source>
        <dbReference type="SAM" id="Phobius"/>
    </source>
</evidence>
<comment type="caution">
    <text evidence="2">The sequence shown here is derived from an EMBL/GenBank/DDBJ whole genome shotgun (WGS) entry which is preliminary data.</text>
</comment>
<dbReference type="EMBL" id="LILB01000001">
    <property type="protein sequence ID" value="KOO51528.1"/>
    <property type="molecule type" value="Genomic_DNA"/>
</dbReference>
<dbReference type="AlphaFoldDB" id="A0A0M0LLF6"/>
<feature type="transmembrane region" description="Helical" evidence="1">
    <location>
        <begin position="70"/>
        <end position="93"/>
    </location>
</feature>
<evidence type="ECO:0000313" key="3">
    <source>
        <dbReference type="Proteomes" id="UP000036867"/>
    </source>
</evidence>
<reference evidence="3" key="1">
    <citation type="submission" date="2015-08" db="EMBL/GenBank/DDBJ databases">
        <title>Fjat-10028 dsm 16317.</title>
        <authorList>
            <person name="Liu B."/>
            <person name="Wang J."/>
            <person name="Zhu Y."/>
            <person name="Liu G."/>
            <person name="Chen Q."/>
            <person name="Chen Z."/>
            <person name="Lan J."/>
            <person name="Che J."/>
            <person name="Ge C."/>
            <person name="Shi H."/>
            <person name="Pan Z."/>
            <person name="Liu X."/>
        </authorList>
    </citation>
    <scope>NUCLEOTIDE SEQUENCE [LARGE SCALE GENOMIC DNA]</scope>
    <source>
        <strain evidence="3">DSM 16317</strain>
    </source>
</reference>
<dbReference type="InterPro" id="IPR026369">
    <property type="entry name" value="CxxC_20_CxxC"/>
</dbReference>
<dbReference type="GeneID" id="301139120"/>
<evidence type="ECO:0000313" key="2">
    <source>
        <dbReference type="EMBL" id="KOO51528.1"/>
    </source>
</evidence>
<dbReference type="NCBIfam" id="TIGR04104">
    <property type="entry name" value="cxxc_20_cxxc"/>
    <property type="match status" value="1"/>
</dbReference>
<keyword evidence="1" id="KW-1133">Transmembrane helix</keyword>
<accession>A0A0M0LLF6</accession>
<gene>
    <name evidence="2" type="ORF">AMD00_03400</name>
</gene>
<sequence length="99" mass="11542">MWLQNCEKCKFQFNWSKIFKSIWAAYRPIQCSQCGTKHRITFTSRTLISLLTIPPMMIFGSSLLNKWSLSISYTVLIMIIYGVLLSVVFPYLVKYSSDD</sequence>
<keyword evidence="3" id="KW-1185">Reference proteome</keyword>
<protein>
    <recommendedName>
        <fullName evidence="4">Cxxc_20_cxxc protein</fullName>
    </recommendedName>
</protein>
<dbReference type="Proteomes" id="UP000036867">
    <property type="component" value="Unassembled WGS sequence"/>
</dbReference>
<feature type="transmembrane region" description="Helical" evidence="1">
    <location>
        <begin position="47"/>
        <end position="64"/>
    </location>
</feature>
<evidence type="ECO:0008006" key="4">
    <source>
        <dbReference type="Google" id="ProtNLM"/>
    </source>
</evidence>
<keyword evidence="1" id="KW-0812">Transmembrane</keyword>
<keyword evidence="1" id="KW-0472">Membrane</keyword>
<dbReference type="RefSeq" id="WP_053415670.1">
    <property type="nucleotide sequence ID" value="NZ_LILB01000001.1"/>
</dbReference>
<name>A0A0M0LLF6_9BACL</name>
<proteinExistence type="predicted"/>